<dbReference type="WBParaSite" id="RSKR_0001009300.1">
    <property type="protein sequence ID" value="RSKR_0001009300.1"/>
    <property type="gene ID" value="RSKR_0001009300"/>
</dbReference>
<accession>A0AC35UDF5</accession>
<sequence length="510" mass="59161">MISSEDDNDWDIPESDDESVINNLNNEDKRQKIAQIVPLSNQIICLDDVYQEMLRCIEQLKVHIPILSSYLKALLKKYKWDPNMIINKRFEYESIVDFLENEDLNVSAQQCEEFTTKEGECAICYCQGYLLALSCEHGFDRECWKQSTIQKIKTTGNTNIECLHANCKIIVPEDLLLTLFEANCQNKEVKRNIELIKAHAVEDYVKSSNSITRCNGGSCKNTFIKYGIEFNNAVRCKCSNRFCCDCGEFYHFPLTCEMLRMFRKYDDADKQTKSELEGLRELLKNTKDCPLCGFTIEKISGCDHMTCRKCRHEFCWLCLTTWPKANRSHNCDIRNSKSIKNTVTRQNVWRRFFHRGKIDLDKRKFEIALIKYNNHRVGKHYETLINEAIGKVDVSTSLSVVNVLPELYSTQQDARHLAMSSHAFLFFVEADRDVLPFIALQLNSLENIINLNSGLMNEISTNDNPAIHYNNVKNKTEATLKIMGILEDKFKLCKETQLFKYCKEVKAFDV</sequence>
<evidence type="ECO:0000313" key="1">
    <source>
        <dbReference type="Proteomes" id="UP000095286"/>
    </source>
</evidence>
<name>A0AC35UDF5_9BILA</name>
<protein>
    <submittedName>
        <fullName evidence="2">RBR-type E3 ubiquitin transferase</fullName>
    </submittedName>
</protein>
<organism evidence="1 2">
    <name type="scientific">Rhabditophanes sp. KR3021</name>
    <dbReference type="NCBI Taxonomy" id="114890"/>
    <lineage>
        <taxon>Eukaryota</taxon>
        <taxon>Metazoa</taxon>
        <taxon>Ecdysozoa</taxon>
        <taxon>Nematoda</taxon>
        <taxon>Chromadorea</taxon>
        <taxon>Rhabditida</taxon>
        <taxon>Tylenchina</taxon>
        <taxon>Panagrolaimomorpha</taxon>
        <taxon>Strongyloidoidea</taxon>
        <taxon>Alloionematidae</taxon>
        <taxon>Rhabditophanes</taxon>
    </lineage>
</organism>
<proteinExistence type="predicted"/>
<evidence type="ECO:0000313" key="2">
    <source>
        <dbReference type="WBParaSite" id="RSKR_0001009300.1"/>
    </source>
</evidence>
<reference evidence="2" key="1">
    <citation type="submission" date="2016-11" db="UniProtKB">
        <authorList>
            <consortium name="WormBaseParasite"/>
        </authorList>
    </citation>
    <scope>IDENTIFICATION</scope>
    <source>
        <strain evidence="2">KR3021</strain>
    </source>
</reference>
<dbReference type="Proteomes" id="UP000095286">
    <property type="component" value="Unplaced"/>
</dbReference>